<reference evidence="1 2" key="1">
    <citation type="submission" date="2015-09" db="EMBL/GenBank/DDBJ databases">
        <authorList>
            <consortium name="Pathogen Informatics"/>
        </authorList>
    </citation>
    <scope>NUCLEOTIDE SEQUENCE [LARGE SCALE GENOMIC DNA]</scope>
    <source>
        <strain evidence="1 2">2789STDY5834899</strain>
    </source>
</reference>
<sequence>MCRLMTTQLMEALEGYPLYSQDGKGNEAICRAVFAIGSIRWFILEGNQEGDDVILFGIVIGLMEDEYGYISLNELSNVELDMAEEGLGKFKVQQLCNFKPVPLKQIQDQRLQNFLARFE</sequence>
<gene>
    <name evidence="1" type="ORF">ERS852511_00138</name>
</gene>
<name>A0A174HZT0_BACT4</name>
<protein>
    <recommendedName>
        <fullName evidence="3">DUF2958 domain-containing protein</fullName>
    </recommendedName>
</protein>
<dbReference type="RefSeq" id="WP_055298261.1">
    <property type="nucleotide sequence ID" value="NZ_CZAP01000001.1"/>
</dbReference>
<evidence type="ECO:0000313" key="2">
    <source>
        <dbReference type="Proteomes" id="UP000095576"/>
    </source>
</evidence>
<dbReference type="AlphaFoldDB" id="A0A174HZT0"/>
<evidence type="ECO:0000313" key="1">
    <source>
        <dbReference type="EMBL" id="CUO80433.1"/>
    </source>
</evidence>
<dbReference type="Proteomes" id="UP000095576">
    <property type="component" value="Unassembled WGS sequence"/>
</dbReference>
<accession>A0A174HZT0</accession>
<evidence type="ECO:0008006" key="3">
    <source>
        <dbReference type="Google" id="ProtNLM"/>
    </source>
</evidence>
<organism evidence="1 2">
    <name type="scientific">Bacteroides thetaiotaomicron</name>
    <dbReference type="NCBI Taxonomy" id="818"/>
    <lineage>
        <taxon>Bacteria</taxon>
        <taxon>Pseudomonadati</taxon>
        <taxon>Bacteroidota</taxon>
        <taxon>Bacteroidia</taxon>
        <taxon>Bacteroidales</taxon>
        <taxon>Bacteroidaceae</taxon>
        <taxon>Bacteroides</taxon>
    </lineage>
</organism>
<proteinExistence type="predicted"/>
<dbReference type="EMBL" id="CZAP01000001">
    <property type="protein sequence ID" value="CUO80433.1"/>
    <property type="molecule type" value="Genomic_DNA"/>
</dbReference>